<dbReference type="EMBL" id="CASHSV030000206">
    <property type="protein sequence ID" value="CAJ2656110.1"/>
    <property type="molecule type" value="Genomic_DNA"/>
</dbReference>
<dbReference type="Proteomes" id="UP001177021">
    <property type="component" value="Unassembled WGS sequence"/>
</dbReference>
<name>A0ACB0KJM2_TRIPR</name>
<accession>A0ACB0KJM2</accession>
<evidence type="ECO:0000313" key="1">
    <source>
        <dbReference type="EMBL" id="CAJ2656110.1"/>
    </source>
</evidence>
<reference evidence="1" key="1">
    <citation type="submission" date="2023-10" db="EMBL/GenBank/DDBJ databases">
        <authorList>
            <person name="Rodriguez Cubillos JULIANA M."/>
            <person name="De Vega J."/>
        </authorList>
    </citation>
    <scope>NUCLEOTIDE SEQUENCE</scope>
</reference>
<sequence length="182" mass="20133">MLNSNNSEVNIDMTPEPATGDSSIGILQRWKREDSLKRFSLGLRGVALFFSLISFLLMASNNHGDWENFDNYQEYSYLLAVSIFTSLYTGCQVYRQVHELSTGNNIFRPTMAAVVDFVGDQGIAYLLISSASTAIPLTDRMREGGDTVFTDSASATITMSFFSFIFLALSAIISGYKLSSHT</sequence>
<organism evidence="1 2">
    <name type="scientific">Trifolium pratense</name>
    <name type="common">Red clover</name>
    <dbReference type="NCBI Taxonomy" id="57577"/>
    <lineage>
        <taxon>Eukaryota</taxon>
        <taxon>Viridiplantae</taxon>
        <taxon>Streptophyta</taxon>
        <taxon>Embryophyta</taxon>
        <taxon>Tracheophyta</taxon>
        <taxon>Spermatophyta</taxon>
        <taxon>Magnoliopsida</taxon>
        <taxon>eudicotyledons</taxon>
        <taxon>Gunneridae</taxon>
        <taxon>Pentapetalae</taxon>
        <taxon>rosids</taxon>
        <taxon>fabids</taxon>
        <taxon>Fabales</taxon>
        <taxon>Fabaceae</taxon>
        <taxon>Papilionoideae</taxon>
        <taxon>50 kb inversion clade</taxon>
        <taxon>NPAAA clade</taxon>
        <taxon>Hologalegina</taxon>
        <taxon>IRL clade</taxon>
        <taxon>Trifolieae</taxon>
        <taxon>Trifolium</taxon>
    </lineage>
</organism>
<keyword evidence="2" id="KW-1185">Reference proteome</keyword>
<gene>
    <name evidence="1" type="ORF">MILVUS5_LOCUS22929</name>
</gene>
<evidence type="ECO:0000313" key="2">
    <source>
        <dbReference type="Proteomes" id="UP001177021"/>
    </source>
</evidence>
<protein>
    <submittedName>
        <fullName evidence="1">Uncharacterized protein</fullName>
    </submittedName>
</protein>
<comment type="caution">
    <text evidence="1">The sequence shown here is derived from an EMBL/GenBank/DDBJ whole genome shotgun (WGS) entry which is preliminary data.</text>
</comment>
<proteinExistence type="predicted"/>